<evidence type="ECO:0000313" key="3">
    <source>
        <dbReference type="Proteomes" id="UP000244189"/>
    </source>
</evidence>
<feature type="domain" description="Conserved hypothetical protein CHP02391" evidence="1">
    <location>
        <begin position="114"/>
        <end position="225"/>
    </location>
</feature>
<evidence type="ECO:0000313" key="2">
    <source>
        <dbReference type="EMBL" id="PTQ60808.1"/>
    </source>
</evidence>
<dbReference type="EMBL" id="QAOG01000002">
    <property type="protein sequence ID" value="PTQ60808.1"/>
    <property type="molecule type" value="Genomic_DNA"/>
</dbReference>
<sequence>MQRLPHPFPSDEMTLALPPAELAGPLLHFLALSEWGGRFHQPNVLGTLRSAAGLELVQAVAEAWAWLEAQGLLVYSVDGTTVGVTTLSRAAKHIAATHSFDRYLASSALPREFLHPVVANKSWALYLTGDYATAVFAAFKALEIVVAEKSRCTGTGVNLMRAAFHKTTGPLTDYSLLEGEREAMGQLFAGAFGTIRNPVSHREVEYRDPTEPGEQLVLASHLMRIVDASDPKIS</sequence>
<keyword evidence="3" id="KW-1185">Reference proteome</keyword>
<dbReference type="InterPro" id="IPR012654">
    <property type="entry name" value="CHP02391"/>
</dbReference>
<name>A0A2T5GNH2_9SPHN</name>
<protein>
    <submittedName>
        <fullName evidence="2">Uncharacterized protein (TIGR02391 family)</fullName>
    </submittedName>
</protein>
<gene>
    <name evidence="2" type="ORF">C8J26_1121</name>
</gene>
<dbReference type="Pfam" id="PF09509">
    <property type="entry name" value="Hypoth_Ymh"/>
    <property type="match status" value="1"/>
</dbReference>
<evidence type="ECO:0000259" key="1">
    <source>
        <dbReference type="Pfam" id="PF09509"/>
    </source>
</evidence>
<reference evidence="2 3" key="1">
    <citation type="submission" date="2018-04" db="EMBL/GenBank/DDBJ databases">
        <title>Genomic Encyclopedia of Type Strains, Phase III (KMG-III): the genomes of soil and plant-associated and newly described type strains.</title>
        <authorList>
            <person name="Whitman W."/>
        </authorList>
    </citation>
    <scope>NUCLEOTIDE SEQUENCE [LARGE SCALE GENOMIC DNA]</scope>
    <source>
        <strain evidence="2 3">MA101b</strain>
    </source>
</reference>
<dbReference type="Proteomes" id="UP000244189">
    <property type="component" value="Unassembled WGS sequence"/>
</dbReference>
<dbReference type="NCBIfam" id="TIGR02391">
    <property type="entry name" value="hypoth_ymh"/>
    <property type="match status" value="1"/>
</dbReference>
<proteinExistence type="predicted"/>
<comment type="caution">
    <text evidence="2">The sequence shown here is derived from an EMBL/GenBank/DDBJ whole genome shotgun (WGS) entry which is preliminary data.</text>
</comment>
<dbReference type="RefSeq" id="WP_167398780.1">
    <property type="nucleotide sequence ID" value="NZ_QAOG01000002.1"/>
</dbReference>
<organism evidence="2 3">
    <name type="scientific">Sphingomonas aurantiaca</name>
    <dbReference type="NCBI Taxonomy" id="185949"/>
    <lineage>
        <taxon>Bacteria</taxon>
        <taxon>Pseudomonadati</taxon>
        <taxon>Pseudomonadota</taxon>
        <taxon>Alphaproteobacteria</taxon>
        <taxon>Sphingomonadales</taxon>
        <taxon>Sphingomonadaceae</taxon>
        <taxon>Sphingomonas</taxon>
    </lineage>
</organism>
<accession>A0A2T5GNH2</accession>
<dbReference type="AlphaFoldDB" id="A0A2T5GNH2"/>